<feature type="region of interest" description="Disordered" evidence="10">
    <location>
        <begin position="1"/>
        <end position="28"/>
    </location>
</feature>
<evidence type="ECO:0000256" key="2">
    <source>
        <dbReference type="ARBA" id="ARBA00022448"/>
    </source>
</evidence>
<dbReference type="AlphaFoldDB" id="A0AA43TNG8"/>
<feature type="transmembrane region" description="Helical" evidence="9">
    <location>
        <begin position="196"/>
        <end position="217"/>
    </location>
</feature>
<feature type="transmembrane region" description="Helical" evidence="9">
    <location>
        <begin position="229"/>
        <end position="247"/>
    </location>
</feature>
<accession>A0AA43TNG8</accession>
<evidence type="ECO:0000313" key="11">
    <source>
        <dbReference type="EMBL" id="MDI1485446.1"/>
    </source>
</evidence>
<comment type="similarity">
    <text evidence="1 9">Belongs to the YIF1 family.</text>
</comment>
<evidence type="ECO:0000256" key="6">
    <source>
        <dbReference type="ARBA" id="ARBA00022989"/>
    </source>
</evidence>
<feature type="transmembrane region" description="Helical" evidence="9">
    <location>
        <begin position="283"/>
        <end position="300"/>
    </location>
</feature>
<keyword evidence="8 9" id="KW-0472">Membrane</keyword>
<evidence type="ECO:0000256" key="9">
    <source>
        <dbReference type="RuleBase" id="RU368073"/>
    </source>
</evidence>
<keyword evidence="6 9" id="KW-1133">Transmembrane helix</keyword>
<gene>
    <name evidence="11" type="primary">hrf1</name>
    <name evidence="11" type="ORF">OHK93_000584</name>
</gene>
<evidence type="ECO:0000256" key="10">
    <source>
        <dbReference type="SAM" id="MobiDB-lite"/>
    </source>
</evidence>
<dbReference type="GO" id="GO:0000139">
    <property type="term" value="C:Golgi membrane"/>
    <property type="evidence" value="ECO:0007669"/>
    <property type="project" value="UniProtKB-SubCell"/>
</dbReference>
<dbReference type="GO" id="GO:0015031">
    <property type="term" value="P:protein transport"/>
    <property type="evidence" value="ECO:0007669"/>
    <property type="project" value="UniProtKB-KW"/>
</dbReference>
<proteinExistence type="inferred from homology"/>
<keyword evidence="2 9" id="KW-0813">Transport</keyword>
<dbReference type="GO" id="GO:0006888">
    <property type="term" value="P:endoplasmic reticulum to Golgi vesicle-mediated transport"/>
    <property type="evidence" value="ECO:0007669"/>
    <property type="project" value="UniProtKB-UniRule"/>
</dbReference>
<dbReference type="PANTHER" id="PTHR14083">
    <property type="entry name" value="YIP1 INTERACTING FACTOR HOMOLOG YIF1 PROTEIN"/>
    <property type="match status" value="1"/>
</dbReference>
<dbReference type="PANTHER" id="PTHR14083:SF0">
    <property type="entry name" value="YIP1D-INTERACTING FACTOR 1, ISOFORM C"/>
    <property type="match status" value="1"/>
</dbReference>
<dbReference type="GO" id="GO:0005789">
    <property type="term" value="C:endoplasmic reticulum membrane"/>
    <property type="evidence" value="ECO:0007669"/>
    <property type="project" value="UniProtKB-SubCell"/>
</dbReference>
<keyword evidence="7 9" id="KW-0333">Golgi apparatus</keyword>
<sequence length="314" mass="34165">MMRSPPPPQSQNSQYSGSPYGGQQQTNNAAGGQFAPNFNFGGVVNDQTAQMGFQIGQQAMRGGAEYMEASLNRYVSIPALKHYFNVTTPYVLRKLLLVLFPWRHKPWHQQSVLRRAVLPILLPPPSLDLNSPDLYIPTMAVVTYILLSTLLAGLRGAFKPEIMGLTATTAFAVIAIEILALKFGTYILSISNDSQLLDLVAYSGYKFVGVIVTLVLAELLNRGQGTGGWAGWTVFGYTFLANAFFLLRSLKYVLLPDAAGGSGGGGAGSMTVARSQKNRRTQFLFLYSYVVQFLFMWVLSRADSGAVKAVAAKA</sequence>
<comment type="caution">
    <text evidence="11">The sequence shown here is derived from an EMBL/GenBank/DDBJ whole genome shotgun (WGS) entry which is preliminary data.</text>
</comment>
<evidence type="ECO:0000256" key="4">
    <source>
        <dbReference type="ARBA" id="ARBA00022824"/>
    </source>
</evidence>
<dbReference type="Proteomes" id="UP001161017">
    <property type="component" value="Unassembled WGS sequence"/>
</dbReference>
<dbReference type="Pfam" id="PF03878">
    <property type="entry name" value="YIF1"/>
    <property type="match status" value="1"/>
</dbReference>
<evidence type="ECO:0000256" key="7">
    <source>
        <dbReference type="ARBA" id="ARBA00023034"/>
    </source>
</evidence>
<dbReference type="EMBL" id="JAPUFD010000001">
    <property type="protein sequence ID" value="MDI1485446.1"/>
    <property type="molecule type" value="Genomic_DNA"/>
</dbReference>
<dbReference type="GO" id="GO:0030134">
    <property type="term" value="C:COPII-coated ER to Golgi transport vesicle"/>
    <property type="evidence" value="ECO:0007669"/>
    <property type="project" value="TreeGrafter"/>
</dbReference>
<evidence type="ECO:0000256" key="8">
    <source>
        <dbReference type="ARBA" id="ARBA00023136"/>
    </source>
</evidence>
<keyword evidence="12" id="KW-1185">Reference proteome</keyword>
<evidence type="ECO:0000313" key="12">
    <source>
        <dbReference type="Proteomes" id="UP001161017"/>
    </source>
</evidence>
<keyword evidence="5 9" id="KW-0653">Protein transport</keyword>
<evidence type="ECO:0000256" key="1">
    <source>
        <dbReference type="ARBA" id="ARBA00009727"/>
    </source>
</evidence>
<keyword evidence="4 9" id="KW-0256">Endoplasmic reticulum</keyword>
<dbReference type="GO" id="GO:0005793">
    <property type="term" value="C:endoplasmic reticulum-Golgi intermediate compartment"/>
    <property type="evidence" value="ECO:0007669"/>
    <property type="project" value="UniProtKB-UniRule"/>
</dbReference>
<organism evidence="11 12">
    <name type="scientific">Ramalina farinacea</name>
    <dbReference type="NCBI Taxonomy" id="258253"/>
    <lineage>
        <taxon>Eukaryota</taxon>
        <taxon>Fungi</taxon>
        <taxon>Dikarya</taxon>
        <taxon>Ascomycota</taxon>
        <taxon>Pezizomycotina</taxon>
        <taxon>Lecanoromycetes</taxon>
        <taxon>OSLEUM clade</taxon>
        <taxon>Lecanoromycetidae</taxon>
        <taxon>Lecanorales</taxon>
        <taxon>Lecanorineae</taxon>
        <taxon>Ramalinaceae</taxon>
        <taxon>Ramalina</taxon>
    </lineage>
</organism>
<reference evidence="11" key="1">
    <citation type="journal article" date="2023" name="Genome Biol. Evol.">
        <title>First Whole Genome Sequence and Flow Cytometry Genome Size Data for the Lichen-Forming Fungus Ramalina farinacea (Ascomycota).</title>
        <authorList>
            <person name="Llewellyn T."/>
            <person name="Mian S."/>
            <person name="Hill R."/>
            <person name="Leitch I.J."/>
            <person name="Gaya E."/>
        </authorList>
    </citation>
    <scope>NUCLEOTIDE SEQUENCE</scope>
    <source>
        <strain evidence="11">LIQ254RAFAR</strain>
    </source>
</reference>
<evidence type="ECO:0000256" key="3">
    <source>
        <dbReference type="ARBA" id="ARBA00022692"/>
    </source>
</evidence>
<name>A0AA43TNG8_9LECA</name>
<feature type="compositionally biased region" description="Low complexity" evidence="10">
    <location>
        <begin position="10"/>
        <end position="28"/>
    </location>
</feature>
<protein>
    <recommendedName>
        <fullName evidence="9">Protein YIF1</fullName>
    </recommendedName>
</protein>
<comment type="subcellular location">
    <subcellularLocation>
        <location evidence="9">Endoplasmic reticulum membrane</location>
        <topology evidence="9">Multi-pass membrane protein</topology>
    </subcellularLocation>
    <subcellularLocation>
        <location evidence="9">Golgi apparatus membrane</location>
        <topology evidence="9">Multi-pass membrane protein</topology>
    </subcellularLocation>
</comment>
<evidence type="ECO:0000256" key="5">
    <source>
        <dbReference type="ARBA" id="ARBA00022927"/>
    </source>
</evidence>
<dbReference type="InterPro" id="IPR005578">
    <property type="entry name" value="Yif1_fam"/>
</dbReference>
<comment type="function">
    <text evidence="9">Has a role in transport between endoplasmic reticulum and Golgi.</text>
</comment>
<keyword evidence="3 9" id="KW-0812">Transmembrane</keyword>
<feature type="transmembrane region" description="Helical" evidence="9">
    <location>
        <begin position="162"/>
        <end position="184"/>
    </location>
</feature>
<feature type="transmembrane region" description="Helical" evidence="9">
    <location>
        <begin position="134"/>
        <end position="156"/>
    </location>
</feature>